<comment type="caution">
    <text evidence="21">The sequence shown here is derived from an EMBL/GenBank/DDBJ whole genome shotgun (WGS) entry which is preliminary data.</text>
</comment>
<feature type="repeat" description="WD" evidence="19">
    <location>
        <begin position="320"/>
        <end position="360"/>
    </location>
</feature>
<evidence type="ECO:0000256" key="14">
    <source>
        <dbReference type="ARBA" id="ARBA00055322"/>
    </source>
</evidence>
<evidence type="ECO:0000256" key="11">
    <source>
        <dbReference type="ARBA" id="ARBA00022990"/>
    </source>
</evidence>
<keyword evidence="5" id="KW-0698">rRNA processing</keyword>
<dbReference type="InterPro" id="IPR015943">
    <property type="entry name" value="WD40/YVTN_repeat-like_dom_sf"/>
</dbReference>
<evidence type="ECO:0000256" key="13">
    <source>
        <dbReference type="ARBA" id="ARBA00023274"/>
    </source>
</evidence>
<keyword evidence="6" id="KW-0597">Phosphoprotein</keyword>
<evidence type="ECO:0000256" key="15">
    <source>
        <dbReference type="ARBA" id="ARBA00065513"/>
    </source>
</evidence>
<dbReference type="GO" id="GO:0006364">
    <property type="term" value="P:rRNA processing"/>
    <property type="evidence" value="ECO:0007669"/>
    <property type="project" value="UniProtKB-KW"/>
</dbReference>
<name>A0A210Q162_MIZYE</name>
<evidence type="ECO:0000256" key="1">
    <source>
        <dbReference type="ARBA" id="ARBA00004604"/>
    </source>
</evidence>
<evidence type="ECO:0000256" key="4">
    <source>
        <dbReference type="ARBA" id="ARBA00022499"/>
    </source>
</evidence>
<comment type="function">
    <text evidence="14">Component of a nucleolar small nuclear ribonucleoprotein particle (snoRNP) thought to participate in the processing and modification of pre-ribosomal RNA (pre-rRNA). Part of the small subunit (SSU) processome, first precursor of the small eukaryotic ribosomal subunit. During the assembly of the SSU processome in the nucleolus, many ribosome biogenesis factors, an RNA chaperone and ribosomal proteins associate with the nascent pre-rRNA and work in concert to generate RNA folding, modifications, rearrangements and cleavage as well as targeted degradation of pre-ribosomal RNA by the RNA exosome.</text>
</comment>
<organism evidence="21 22">
    <name type="scientific">Mizuhopecten yessoensis</name>
    <name type="common">Japanese scallop</name>
    <name type="synonym">Patinopecten yessoensis</name>
    <dbReference type="NCBI Taxonomy" id="6573"/>
    <lineage>
        <taxon>Eukaryota</taxon>
        <taxon>Metazoa</taxon>
        <taxon>Spiralia</taxon>
        <taxon>Lophotrochozoa</taxon>
        <taxon>Mollusca</taxon>
        <taxon>Bivalvia</taxon>
        <taxon>Autobranchia</taxon>
        <taxon>Pteriomorphia</taxon>
        <taxon>Pectinida</taxon>
        <taxon>Pectinoidea</taxon>
        <taxon>Pectinidae</taxon>
        <taxon>Mizuhopecten</taxon>
    </lineage>
</organism>
<dbReference type="AlphaFoldDB" id="A0A210Q162"/>
<dbReference type="PROSITE" id="PS50082">
    <property type="entry name" value="WD_REPEATS_2"/>
    <property type="match status" value="6"/>
</dbReference>
<keyword evidence="22" id="KW-1185">Reference proteome</keyword>
<dbReference type="CDD" id="cd00200">
    <property type="entry name" value="WD40"/>
    <property type="match status" value="1"/>
</dbReference>
<keyword evidence="8" id="KW-0677">Repeat</keyword>
<evidence type="ECO:0000256" key="20">
    <source>
        <dbReference type="SAM" id="MobiDB-lite"/>
    </source>
</evidence>
<dbReference type="PRINTS" id="PR00320">
    <property type="entry name" value="GPROTEINBRPT"/>
</dbReference>
<evidence type="ECO:0000313" key="22">
    <source>
        <dbReference type="Proteomes" id="UP000242188"/>
    </source>
</evidence>
<keyword evidence="11" id="KW-0007">Acetylation</keyword>
<keyword evidence="9" id="KW-0832">Ubl conjugation</keyword>
<dbReference type="EMBL" id="NEDP02005265">
    <property type="protein sequence ID" value="OWF42493.1"/>
    <property type="molecule type" value="Genomic_DNA"/>
</dbReference>
<comment type="similarity">
    <text evidence="2">Belongs to the WD repeat RRP9 family.</text>
</comment>
<dbReference type="STRING" id="6573.A0A210Q162"/>
<dbReference type="Proteomes" id="UP000242188">
    <property type="component" value="Unassembled WGS sequence"/>
</dbReference>
<keyword evidence="10" id="KW-0694">RNA-binding</keyword>
<feature type="repeat" description="WD" evidence="19">
    <location>
        <begin position="237"/>
        <end position="278"/>
    </location>
</feature>
<sequence>MPFFIKSKRGNTTGSRFSKGGSKRKISQNKDPGAKRRTKLDDEEIESDSDIGSDAEYKKRKDEYESSEDEETVEEKKLRLAKQYLAQIEAEEAEKREDEEEDFNRDIISHRLKQDILEQTGRLQREVADNYLVPTVEDITVLRGHQLSVTCVVISPDSRHLFTGSKDCSIIKWDIQRRKKVAVIPGGRKGTEKSHVGHTEHILCLAISSDGKYLASGGLNKLVRIWNPDDCTHVHFFPGHKDAISSLAFRKGTHQLFSASHDRSVKVWNVEDRTYIETLFGHEDSITCVDSLSRDRAITGGGRDGSVRIWKVVEESQLVFHGHKGSIDCVALINESNFVSGADDNSISLWVVTKKKPLVMVRNAHGRPDTDVNENRHNPVTSSENWITALTSLQHTDLIASGSKDGCIRLWKAGQDMKSLTPLFTVPVNGFVNSLKFSKDGDMLVAGIGQEHRLGRWWRIKEARNGAVVIKLKQKTSN</sequence>
<keyword evidence="7 19" id="KW-0853">WD repeat</keyword>
<dbReference type="OrthoDB" id="189968at2759"/>
<proteinExistence type="inferred from homology"/>
<accession>A0A210Q162</accession>
<evidence type="ECO:0000256" key="6">
    <source>
        <dbReference type="ARBA" id="ARBA00022553"/>
    </source>
</evidence>
<dbReference type="PANTHER" id="PTHR19865">
    <property type="entry name" value="U3 SMALL NUCLEOLAR RNA INTERACTING PROTEIN 2"/>
    <property type="match status" value="1"/>
</dbReference>
<dbReference type="Pfam" id="PF00400">
    <property type="entry name" value="WD40"/>
    <property type="match status" value="6"/>
</dbReference>
<keyword evidence="12" id="KW-0539">Nucleus</keyword>
<evidence type="ECO:0000256" key="8">
    <source>
        <dbReference type="ARBA" id="ARBA00022737"/>
    </source>
</evidence>
<dbReference type="InterPro" id="IPR036322">
    <property type="entry name" value="WD40_repeat_dom_sf"/>
</dbReference>
<comment type="subcellular location">
    <subcellularLocation>
        <location evidence="1">Nucleus</location>
        <location evidence="1">Nucleolus</location>
    </subcellularLocation>
</comment>
<dbReference type="PROSITE" id="PS50294">
    <property type="entry name" value="WD_REPEATS_REGION"/>
    <property type="match status" value="4"/>
</dbReference>
<evidence type="ECO:0000256" key="16">
    <source>
        <dbReference type="ARBA" id="ARBA00074377"/>
    </source>
</evidence>
<feature type="compositionally biased region" description="Basic and acidic residues" evidence="20">
    <location>
        <begin position="55"/>
        <end position="64"/>
    </location>
</feature>
<dbReference type="Gene3D" id="2.130.10.10">
    <property type="entry name" value="YVTN repeat-like/Quinoprotein amine dehydrogenase"/>
    <property type="match status" value="1"/>
</dbReference>
<gene>
    <name evidence="21" type="ORF">KP79_PYT11091</name>
</gene>
<feature type="repeat" description="WD" evidence="19">
    <location>
        <begin position="279"/>
        <end position="320"/>
    </location>
</feature>
<evidence type="ECO:0000256" key="9">
    <source>
        <dbReference type="ARBA" id="ARBA00022843"/>
    </source>
</evidence>
<keyword evidence="13" id="KW-0687">Ribonucleoprotein</keyword>
<keyword evidence="3" id="KW-0488">Methylation</keyword>
<feature type="repeat" description="WD" evidence="19">
    <location>
        <begin position="380"/>
        <end position="412"/>
    </location>
</feature>
<dbReference type="InterPro" id="IPR039241">
    <property type="entry name" value="Rrp9-like"/>
</dbReference>
<dbReference type="GO" id="GO:0032040">
    <property type="term" value="C:small-subunit processome"/>
    <property type="evidence" value="ECO:0007669"/>
    <property type="project" value="TreeGrafter"/>
</dbReference>
<dbReference type="InterPro" id="IPR020472">
    <property type="entry name" value="WD40_PAC1"/>
</dbReference>
<evidence type="ECO:0000256" key="7">
    <source>
        <dbReference type="ARBA" id="ARBA00022574"/>
    </source>
</evidence>
<evidence type="ECO:0000256" key="19">
    <source>
        <dbReference type="PROSITE-ProRule" id="PRU00221"/>
    </source>
</evidence>
<dbReference type="PROSITE" id="PS00678">
    <property type="entry name" value="WD_REPEATS_1"/>
    <property type="match status" value="1"/>
</dbReference>
<evidence type="ECO:0000256" key="10">
    <source>
        <dbReference type="ARBA" id="ARBA00022884"/>
    </source>
</evidence>
<dbReference type="SUPFAM" id="SSF50978">
    <property type="entry name" value="WD40 repeat-like"/>
    <property type="match status" value="1"/>
</dbReference>
<dbReference type="FunFam" id="2.130.10.10:FF:000143">
    <property type="entry name" value="U3 small nucleolar RNA-interacting protein 2 isoform X2"/>
    <property type="match status" value="1"/>
</dbReference>
<dbReference type="InterPro" id="IPR019775">
    <property type="entry name" value="WD40_repeat_CS"/>
</dbReference>
<evidence type="ECO:0000256" key="17">
    <source>
        <dbReference type="ARBA" id="ARBA00076054"/>
    </source>
</evidence>
<feature type="region of interest" description="Disordered" evidence="20">
    <location>
        <begin position="1"/>
        <end position="73"/>
    </location>
</feature>
<feature type="repeat" description="WD" evidence="19">
    <location>
        <begin position="195"/>
        <end position="227"/>
    </location>
</feature>
<dbReference type="PANTHER" id="PTHR19865:SF0">
    <property type="entry name" value="U3 SMALL NUCLEOLAR RNA-INTERACTING PROTEIN 2"/>
    <property type="match status" value="1"/>
</dbReference>
<reference evidence="21 22" key="1">
    <citation type="journal article" date="2017" name="Nat. Ecol. Evol.">
        <title>Scallop genome provides insights into evolution of bilaterian karyotype and development.</title>
        <authorList>
            <person name="Wang S."/>
            <person name="Zhang J."/>
            <person name="Jiao W."/>
            <person name="Li J."/>
            <person name="Xun X."/>
            <person name="Sun Y."/>
            <person name="Guo X."/>
            <person name="Huan P."/>
            <person name="Dong B."/>
            <person name="Zhang L."/>
            <person name="Hu X."/>
            <person name="Sun X."/>
            <person name="Wang J."/>
            <person name="Zhao C."/>
            <person name="Wang Y."/>
            <person name="Wang D."/>
            <person name="Huang X."/>
            <person name="Wang R."/>
            <person name="Lv J."/>
            <person name="Li Y."/>
            <person name="Zhang Z."/>
            <person name="Liu B."/>
            <person name="Lu W."/>
            <person name="Hui Y."/>
            <person name="Liang J."/>
            <person name="Zhou Z."/>
            <person name="Hou R."/>
            <person name="Li X."/>
            <person name="Liu Y."/>
            <person name="Li H."/>
            <person name="Ning X."/>
            <person name="Lin Y."/>
            <person name="Zhao L."/>
            <person name="Xing Q."/>
            <person name="Dou J."/>
            <person name="Li Y."/>
            <person name="Mao J."/>
            <person name="Guo H."/>
            <person name="Dou H."/>
            <person name="Li T."/>
            <person name="Mu C."/>
            <person name="Jiang W."/>
            <person name="Fu Q."/>
            <person name="Fu X."/>
            <person name="Miao Y."/>
            <person name="Liu J."/>
            <person name="Yu Q."/>
            <person name="Li R."/>
            <person name="Liao H."/>
            <person name="Li X."/>
            <person name="Kong Y."/>
            <person name="Jiang Z."/>
            <person name="Chourrout D."/>
            <person name="Li R."/>
            <person name="Bao Z."/>
        </authorList>
    </citation>
    <scope>NUCLEOTIDE SEQUENCE [LARGE SCALE GENOMIC DNA]</scope>
    <source>
        <strain evidence="21 22">PY_sf001</strain>
    </source>
</reference>
<comment type="subunit">
    <text evidence="15">Interacts specifically with the U3 small nucleolar RNA (U3 snoRNA). Binds a sub-fragment of the U3 snoRNA surrounding the B/C motif (3UBC). This association with the U3BC RNA is dependent on the binding of a protein called 15.5K to the box B/C motif. The association of the protein with the U3BC RNA was found to be also dependent on a conserved RNA structure that flanks the box B/C motif. Part of the small subunit (SSU) processome, composed of more than 70 proteins and the RNA chaperone small nucleolar RNA (snoRNA) U3.</text>
</comment>
<keyword evidence="4" id="KW-1017">Isopeptide bond</keyword>
<evidence type="ECO:0000256" key="3">
    <source>
        <dbReference type="ARBA" id="ARBA00022481"/>
    </source>
</evidence>
<feature type="compositionally biased region" description="Acidic residues" evidence="20">
    <location>
        <begin position="41"/>
        <end position="53"/>
    </location>
</feature>
<evidence type="ECO:0000256" key="12">
    <source>
        <dbReference type="ARBA" id="ARBA00023242"/>
    </source>
</evidence>
<evidence type="ECO:0000256" key="2">
    <source>
        <dbReference type="ARBA" id="ARBA00006777"/>
    </source>
</evidence>
<evidence type="ECO:0000256" key="18">
    <source>
        <dbReference type="ARBA" id="ARBA00077445"/>
    </source>
</evidence>
<feature type="repeat" description="WD" evidence="19">
    <location>
        <begin position="142"/>
        <end position="183"/>
    </location>
</feature>
<dbReference type="GO" id="GO:0034511">
    <property type="term" value="F:U3 snoRNA binding"/>
    <property type="evidence" value="ECO:0007669"/>
    <property type="project" value="InterPro"/>
</dbReference>
<protein>
    <recommendedName>
        <fullName evidence="16">U3 small nucleolar RNA-interacting protein 2</fullName>
    </recommendedName>
    <alternativeName>
        <fullName evidence="18">RRP9 homolog</fullName>
    </alternativeName>
    <alternativeName>
        <fullName evidence="17">U3 small nucleolar ribonucleoprotein-associated 55 kDa protein</fullName>
    </alternativeName>
</protein>
<evidence type="ECO:0000256" key="5">
    <source>
        <dbReference type="ARBA" id="ARBA00022552"/>
    </source>
</evidence>
<dbReference type="SMART" id="SM00320">
    <property type="entry name" value="WD40"/>
    <property type="match status" value="7"/>
</dbReference>
<evidence type="ECO:0000313" key="21">
    <source>
        <dbReference type="EMBL" id="OWF42493.1"/>
    </source>
</evidence>
<dbReference type="InterPro" id="IPR001680">
    <property type="entry name" value="WD40_rpt"/>
</dbReference>